<dbReference type="PROSITE" id="PS00028">
    <property type="entry name" value="ZINC_FINGER_C2H2_1"/>
    <property type="match status" value="1"/>
</dbReference>
<dbReference type="InterPro" id="IPR044299">
    <property type="entry name" value="GIS3/ZFP5/ZFP6"/>
</dbReference>
<dbReference type="GO" id="GO:0005634">
    <property type="term" value="C:nucleus"/>
    <property type="evidence" value="ECO:0007669"/>
    <property type="project" value="TreeGrafter"/>
</dbReference>
<comment type="caution">
    <text evidence="4">The sequence shown here is derived from an EMBL/GenBank/DDBJ whole genome shotgun (WGS) entry which is preliminary data.</text>
</comment>
<dbReference type="EMBL" id="JARAOO010000004">
    <property type="protein sequence ID" value="KAJ7971417.1"/>
    <property type="molecule type" value="Genomic_DNA"/>
</dbReference>
<dbReference type="InterPro" id="IPR036236">
    <property type="entry name" value="Znf_C2H2_sf"/>
</dbReference>
<dbReference type="PANTHER" id="PTHR46353">
    <property type="entry name" value="ZINC FINGER PROTEIN 5"/>
    <property type="match status" value="1"/>
</dbReference>
<keyword evidence="5" id="KW-1185">Reference proteome</keyword>
<dbReference type="GO" id="GO:0010090">
    <property type="term" value="P:trichome morphogenesis"/>
    <property type="evidence" value="ECO:0007669"/>
    <property type="project" value="InterPro"/>
</dbReference>
<dbReference type="GO" id="GO:0009736">
    <property type="term" value="P:cytokinin-activated signaling pathway"/>
    <property type="evidence" value="ECO:0007669"/>
    <property type="project" value="TreeGrafter"/>
</dbReference>
<accession>A0AAD7PYB9</accession>
<evidence type="ECO:0000259" key="3">
    <source>
        <dbReference type="PROSITE" id="PS50157"/>
    </source>
</evidence>
<dbReference type="GO" id="GO:0003700">
    <property type="term" value="F:DNA-binding transcription factor activity"/>
    <property type="evidence" value="ECO:0007669"/>
    <property type="project" value="TreeGrafter"/>
</dbReference>
<feature type="domain" description="C2H2-type" evidence="3">
    <location>
        <begin position="35"/>
        <end position="62"/>
    </location>
</feature>
<protein>
    <submittedName>
        <fullName evidence="4">Zinc finger protein 6-like</fullName>
    </submittedName>
</protein>
<dbReference type="GO" id="GO:0000976">
    <property type="term" value="F:transcription cis-regulatory region binding"/>
    <property type="evidence" value="ECO:0007669"/>
    <property type="project" value="TreeGrafter"/>
</dbReference>
<organism evidence="4 5">
    <name type="scientific">Quillaja saponaria</name>
    <name type="common">Soap bark tree</name>
    <dbReference type="NCBI Taxonomy" id="32244"/>
    <lineage>
        <taxon>Eukaryota</taxon>
        <taxon>Viridiplantae</taxon>
        <taxon>Streptophyta</taxon>
        <taxon>Embryophyta</taxon>
        <taxon>Tracheophyta</taxon>
        <taxon>Spermatophyta</taxon>
        <taxon>Magnoliopsida</taxon>
        <taxon>eudicotyledons</taxon>
        <taxon>Gunneridae</taxon>
        <taxon>Pentapetalae</taxon>
        <taxon>rosids</taxon>
        <taxon>fabids</taxon>
        <taxon>Fabales</taxon>
        <taxon>Quillajaceae</taxon>
        <taxon>Quillaja</taxon>
    </lineage>
</organism>
<gene>
    <name evidence="4" type="ORF">O6P43_009455</name>
</gene>
<evidence type="ECO:0000313" key="5">
    <source>
        <dbReference type="Proteomes" id="UP001163823"/>
    </source>
</evidence>
<dbReference type="PROSITE" id="PS50157">
    <property type="entry name" value="ZINC_FINGER_C2H2_2"/>
    <property type="match status" value="1"/>
</dbReference>
<dbReference type="AlphaFoldDB" id="A0AAD7PYB9"/>
<name>A0AAD7PYB9_QUISA</name>
<dbReference type="PANTHER" id="PTHR46353:SF23">
    <property type="entry name" value="C2H2 ZINC FINGER-CONTAINING PROTEIN-RELATED"/>
    <property type="match status" value="1"/>
</dbReference>
<dbReference type="Proteomes" id="UP001163823">
    <property type="component" value="Chromosome 4"/>
</dbReference>
<reference evidence="4" key="1">
    <citation type="journal article" date="2023" name="Science">
        <title>Elucidation of the pathway for biosynthesis of saponin adjuvants from the soapbark tree.</title>
        <authorList>
            <person name="Reed J."/>
            <person name="Orme A."/>
            <person name="El-Demerdash A."/>
            <person name="Owen C."/>
            <person name="Martin L.B.B."/>
            <person name="Misra R.C."/>
            <person name="Kikuchi S."/>
            <person name="Rejzek M."/>
            <person name="Martin A.C."/>
            <person name="Harkess A."/>
            <person name="Leebens-Mack J."/>
            <person name="Louveau T."/>
            <person name="Stephenson M.J."/>
            <person name="Osbourn A."/>
        </authorList>
    </citation>
    <scope>NUCLEOTIDE SEQUENCE</scope>
    <source>
        <strain evidence="4">S10</strain>
    </source>
</reference>
<keyword evidence="1" id="KW-0862">Zinc</keyword>
<dbReference type="Pfam" id="PF13912">
    <property type="entry name" value="zf-C2H2_6"/>
    <property type="match status" value="1"/>
</dbReference>
<dbReference type="GO" id="GO:0008270">
    <property type="term" value="F:zinc ion binding"/>
    <property type="evidence" value="ECO:0007669"/>
    <property type="project" value="UniProtKB-KW"/>
</dbReference>
<evidence type="ECO:0000313" key="4">
    <source>
        <dbReference type="EMBL" id="KAJ7971417.1"/>
    </source>
</evidence>
<dbReference type="GO" id="GO:0009740">
    <property type="term" value="P:gibberellic acid mediated signaling pathway"/>
    <property type="evidence" value="ECO:0007669"/>
    <property type="project" value="TreeGrafter"/>
</dbReference>
<evidence type="ECO:0000256" key="2">
    <source>
        <dbReference type="SAM" id="MobiDB-lite"/>
    </source>
</evidence>
<keyword evidence="1" id="KW-0479">Metal-binding</keyword>
<dbReference type="InterPro" id="IPR013087">
    <property type="entry name" value="Znf_C2H2_type"/>
</dbReference>
<dbReference type="SUPFAM" id="SSF57667">
    <property type="entry name" value="beta-beta-alpha zinc fingers"/>
    <property type="match status" value="1"/>
</dbReference>
<proteinExistence type="predicted"/>
<dbReference type="KEGG" id="qsa:O6P43_009455"/>
<keyword evidence="1" id="KW-0863">Zinc-finger</keyword>
<evidence type="ECO:0000256" key="1">
    <source>
        <dbReference type="PROSITE-ProRule" id="PRU00042"/>
    </source>
</evidence>
<sequence length="187" mass="21581">MKRMQQRANSEESRNGSKKYRSRLGEWLRTPPISYPCTHCRRSYPTLQALGGHQNAHRKERREMFMSYMQDKKTQREAPVLSPTPIRAIPPNPNFEHFLVPPPVKVANERDLELGLHYEPNKQVFHEFLPIRHGDGPCAGSKGKEIAYYPNPYDPRYLKLETVVVDSEMAFCGGESSNTNLDLKLKL</sequence>
<feature type="region of interest" description="Disordered" evidence="2">
    <location>
        <begin position="1"/>
        <end position="25"/>
    </location>
</feature>